<dbReference type="AlphaFoldDB" id="A0A699YSU3"/>
<dbReference type="Proteomes" id="UP000485058">
    <property type="component" value="Unassembled WGS sequence"/>
</dbReference>
<evidence type="ECO:0000313" key="2">
    <source>
        <dbReference type="Proteomes" id="UP000485058"/>
    </source>
</evidence>
<protein>
    <submittedName>
        <fullName evidence="1">Uncharacterized protein</fullName>
    </submittedName>
</protein>
<reference evidence="1 2" key="1">
    <citation type="submission" date="2020-02" db="EMBL/GenBank/DDBJ databases">
        <title>Draft genome sequence of Haematococcus lacustris strain NIES-144.</title>
        <authorList>
            <person name="Morimoto D."/>
            <person name="Nakagawa S."/>
            <person name="Yoshida T."/>
            <person name="Sawayama S."/>
        </authorList>
    </citation>
    <scope>NUCLEOTIDE SEQUENCE [LARGE SCALE GENOMIC DNA]</scope>
    <source>
        <strain evidence="1 2">NIES-144</strain>
    </source>
</reference>
<name>A0A699YSU3_HAELA</name>
<proteinExistence type="predicted"/>
<sequence>MGCSNVGEPLHAPKATQTAGYYAASTSTVMPYTTHDGSLCGCLQLTLGLLEQMTAKSRIVFMSSEGEWPLAQVEASFKNIKGDTLKESGPVAYGTSKAYEVRGRSPQQLRPAGQG</sequence>
<dbReference type="EMBL" id="BLLF01000025">
    <property type="protein sequence ID" value="GFH06172.1"/>
    <property type="molecule type" value="Genomic_DNA"/>
</dbReference>
<organism evidence="1 2">
    <name type="scientific">Haematococcus lacustris</name>
    <name type="common">Green alga</name>
    <name type="synonym">Haematococcus pluvialis</name>
    <dbReference type="NCBI Taxonomy" id="44745"/>
    <lineage>
        <taxon>Eukaryota</taxon>
        <taxon>Viridiplantae</taxon>
        <taxon>Chlorophyta</taxon>
        <taxon>core chlorophytes</taxon>
        <taxon>Chlorophyceae</taxon>
        <taxon>CS clade</taxon>
        <taxon>Chlamydomonadales</taxon>
        <taxon>Haematococcaceae</taxon>
        <taxon>Haematococcus</taxon>
    </lineage>
</organism>
<keyword evidence="2" id="KW-1185">Reference proteome</keyword>
<evidence type="ECO:0000313" key="1">
    <source>
        <dbReference type="EMBL" id="GFH06172.1"/>
    </source>
</evidence>
<gene>
    <name evidence="1" type="ORF">HaLaN_00757</name>
</gene>
<accession>A0A699YSU3</accession>
<comment type="caution">
    <text evidence="1">The sequence shown here is derived from an EMBL/GenBank/DDBJ whole genome shotgun (WGS) entry which is preliminary data.</text>
</comment>